<proteinExistence type="predicted"/>
<gene>
    <name evidence="2" type="ORF">GEV33_001469</name>
</gene>
<feature type="compositionally biased region" description="Basic and acidic residues" evidence="1">
    <location>
        <begin position="235"/>
        <end position="245"/>
    </location>
</feature>
<dbReference type="EMBL" id="JABDTM020008381">
    <property type="protein sequence ID" value="KAH0821322.1"/>
    <property type="molecule type" value="Genomic_DNA"/>
</dbReference>
<dbReference type="Proteomes" id="UP000719412">
    <property type="component" value="Unassembled WGS sequence"/>
</dbReference>
<sequence length="334" mass="38038">MNKEKKEKKKKMKNQKERYQKEDSSKRRWEKRKKRSFKEEYEEEDDTEEEEEKKRKKGKPKKETTGTRWTPKQIKLLTTTFYSHLKKGIYPSTIEIQKFCAKNNIQREPIVSSPRTDSDSAFDLADHPLSPFFLARSLPLRGNPGFPAFSSSSWPVPSHCEGTPAFPLPPFLPGPFPPIAREPRPSRFLLSSWPVPSRCEGTPAIPLSLHPPFSGPETGSSVQVRPEQEEPAASRSDRKDSKYEPRSPPTPARNTPPGHGHRPRKPPLLRHLLVLLPLFRALTADPRTPYAPQSYPGRVASHHSRKKGLATDPNGVKSRDVTTASDRHNIYFIS</sequence>
<evidence type="ECO:0000313" key="3">
    <source>
        <dbReference type="Proteomes" id="UP000719412"/>
    </source>
</evidence>
<evidence type="ECO:0000313" key="2">
    <source>
        <dbReference type="EMBL" id="KAH0821322.1"/>
    </source>
</evidence>
<organism evidence="2 3">
    <name type="scientific">Tenebrio molitor</name>
    <name type="common">Yellow mealworm beetle</name>
    <dbReference type="NCBI Taxonomy" id="7067"/>
    <lineage>
        <taxon>Eukaryota</taxon>
        <taxon>Metazoa</taxon>
        <taxon>Ecdysozoa</taxon>
        <taxon>Arthropoda</taxon>
        <taxon>Hexapoda</taxon>
        <taxon>Insecta</taxon>
        <taxon>Pterygota</taxon>
        <taxon>Neoptera</taxon>
        <taxon>Endopterygota</taxon>
        <taxon>Coleoptera</taxon>
        <taxon>Polyphaga</taxon>
        <taxon>Cucujiformia</taxon>
        <taxon>Tenebrionidae</taxon>
        <taxon>Tenebrio</taxon>
    </lineage>
</organism>
<protein>
    <submittedName>
        <fullName evidence="2">Uncharacterized protein</fullName>
    </submittedName>
</protein>
<evidence type="ECO:0000256" key="1">
    <source>
        <dbReference type="SAM" id="MobiDB-lite"/>
    </source>
</evidence>
<feature type="compositionally biased region" description="Acidic residues" evidence="1">
    <location>
        <begin position="40"/>
        <end position="51"/>
    </location>
</feature>
<keyword evidence="3" id="KW-1185">Reference proteome</keyword>
<comment type="caution">
    <text evidence="2">The sequence shown here is derived from an EMBL/GenBank/DDBJ whole genome shotgun (WGS) entry which is preliminary data.</text>
</comment>
<name>A0A8J6HW09_TENMO</name>
<accession>A0A8J6HW09</accession>
<dbReference type="AlphaFoldDB" id="A0A8J6HW09"/>
<feature type="region of interest" description="Disordered" evidence="1">
    <location>
        <begin position="1"/>
        <end position="67"/>
    </location>
</feature>
<reference evidence="2" key="2">
    <citation type="submission" date="2021-08" db="EMBL/GenBank/DDBJ databases">
        <authorList>
            <person name="Eriksson T."/>
        </authorList>
    </citation>
    <scope>NUCLEOTIDE SEQUENCE</scope>
    <source>
        <strain evidence="2">Stoneville</strain>
        <tissue evidence="2">Whole head</tissue>
    </source>
</reference>
<feature type="region of interest" description="Disordered" evidence="1">
    <location>
        <begin position="286"/>
        <end position="320"/>
    </location>
</feature>
<feature type="compositionally biased region" description="Basic residues" evidence="1">
    <location>
        <begin position="1"/>
        <end position="13"/>
    </location>
</feature>
<reference evidence="2" key="1">
    <citation type="journal article" date="2020" name="J Insects Food Feed">
        <title>The yellow mealworm (Tenebrio molitor) genome: a resource for the emerging insects as food and feed industry.</title>
        <authorList>
            <person name="Eriksson T."/>
            <person name="Andere A."/>
            <person name="Kelstrup H."/>
            <person name="Emery V."/>
            <person name="Picard C."/>
        </authorList>
    </citation>
    <scope>NUCLEOTIDE SEQUENCE</scope>
    <source>
        <strain evidence="2">Stoneville</strain>
        <tissue evidence="2">Whole head</tissue>
    </source>
</reference>
<feature type="compositionally biased region" description="Basic and acidic residues" evidence="1">
    <location>
        <begin position="14"/>
        <end position="27"/>
    </location>
</feature>
<feature type="region of interest" description="Disordered" evidence="1">
    <location>
        <begin position="204"/>
        <end position="266"/>
    </location>
</feature>